<comment type="caution">
    <text evidence="8">The sequence shown here is derived from an EMBL/GenBank/DDBJ whole genome shotgun (WGS) entry which is preliminary data.</text>
</comment>
<name>A0A4R8T438_9PEZI</name>
<keyword evidence="9" id="KW-1185">Reference proteome</keyword>
<dbReference type="Proteomes" id="UP000295604">
    <property type="component" value="Unassembled WGS sequence"/>
</dbReference>
<gene>
    <name evidence="8" type="ORF">C8034_v007830</name>
</gene>
<keyword evidence="5" id="KW-0808">Transferase</keyword>
<dbReference type="PANTHER" id="PTHR12714:SF9">
    <property type="entry name" value="PROTEIN-S-ISOPRENYLCYSTEINE O-METHYLTRANSFERASE"/>
    <property type="match status" value="1"/>
</dbReference>
<reference evidence="8 9" key="1">
    <citation type="submission" date="2018-11" db="EMBL/GenBank/DDBJ databases">
        <title>Genome sequence and assembly of Colletotrichum sidae.</title>
        <authorList>
            <person name="Gan P."/>
            <person name="Shirasu K."/>
        </authorList>
    </citation>
    <scope>NUCLEOTIDE SEQUENCE [LARGE SCALE GENOMIC DNA]</scope>
    <source>
        <strain evidence="8 9">CBS 518.97</strain>
    </source>
</reference>
<dbReference type="GO" id="GO:0032259">
    <property type="term" value="P:methylation"/>
    <property type="evidence" value="ECO:0007669"/>
    <property type="project" value="UniProtKB-KW"/>
</dbReference>
<keyword evidence="5" id="KW-0489">Methyltransferase</keyword>
<dbReference type="PANTHER" id="PTHR12714">
    <property type="entry name" value="PROTEIN-S ISOPRENYLCYSTEINE O-METHYLTRANSFERASE"/>
    <property type="match status" value="1"/>
</dbReference>
<dbReference type="AlphaFoldDB" id="A0A4R8T438"/>
<dbReference type="GO" id="GO:0004671">
    <property type="term" value="F:protein C-terminal S-isoprenylcysteine carboxyl O-methyltransferase activity"/>
    <property type="evidence" value="ECO:0007669"/>
    <property type="project" value="UniProtKB-EC"/>
</dbReference>
<evidence type="ECO:0000256" key="5">
    <source>
        <dbReference type="RuleBase" id="RU362022"/>
    </source>
</evidence>
<feature type="chain" id="PRO_5020828207" description="Protein-S-isoprenylcysteine O-methyltransferase" evidence="7">
    <location>
        <begin position="23"/>
        <end position="469"/>
    </location>
</feature>
<keyword evidence="4 5" id="KW-0472">Membrane</keyword>
<comment type="similarity">
    <text evidence="5">Belongs to the class VI-like SAM-binding methyltransferase superfamily. Isoprenylcysteine carboxyl methyltransferase family.</text>
</comment>
<keyword evidence="5" id="KW-0949">S-adenosyl-L-methionine</keyword>
<evidence type="ECO:0000256" key="4">
    <source>
        <dbReference type="ARBA" id="ARBA00023136"/>
    </source>
</evidence>
<accession>A0A4R8T438</accession>
<dbReference type="InterPro" id="IPR007269">
    <property type="entry name" value="ICMT_MeTrfase"/>
</dbReference>
<dbReference type="EMBL" id="QAPF01000440">
    <property type="protein sequence ID" value="TEA10769.1"/>
    <property type="molecule type" value="Genomic_DNA"/>
</dbReference>
<sequence length="469" mass="52137">MSVPQVSLALAYLLSTVGTYMALTPPNPTPSAKDKKDANAPAIQDSIRLLNFTHNHINKAVIAPLAILSLHAAALAYTFPDVPPSILRHGSENGLNQSLYRWSIATIIPLSLILFVGVPLRLVPFRSLGKNFTFNLTKPDGLKTTGIYAWVQHPSYTGVVTLVLSNLMLYARCDGVIGCWTPHDMHQTLRKVELASLAVGGCVFFTAVWTRVTEEEEMLRREFGEKWERWHAKTASDVSDDNGDGSIPSESEEGSEFSGSDDVAWKSVSRSKTAETQEAEGLFNMEDVLRDRLGSSFVDNTTDLLLKLLADSFATLQELPNERRLVLADTLMLVHHFRTKDLERKDLWGLMVEKAVLAVLEALSLADESDLREAYTVLKLSSMHSYFHTNAFQETQAGCPFLPPAMSSICLVCGRSAQQEIGNGKEEESSMDVLKLAYNQSGCEFEAEGRQSFRCLWKHKVDEGHWRRG</sequence>
<dbReference type="Gene3D" id="1.20.120.1630">
    <property type="match status" value="1"/>
</dbReference>
<feature type="transmembrane region" description="Helical" evidence="5">
    <location>
        <begin position="99"/>
        <end position="120"/>
    </location>
</feature>
<dbReference type="EC" id="2.1.1.100" evidence="5"/>
<proteinExistence type="inferred from homology"/>
<keyword evidence="2 5" id="KW-0812">Transmembrane</keyword>
<evidence type="ECO:0000256" key="1">
    <source>
        <dbReference type="ARBA" id="ARBA00004141"/>
    </source>
</evidence>
<comment type="caution">
    <text evidence="5">Lacks conserved residue(s) required for the propagation of feature annotation.</text>
</comment>
<keyword evidence="7" id="KW-0732">Signal</keyword>
<keyword evidence="5" id="KW-0256">Endoplasmic reticulum</keyword>
<protein>
    <recommendedName>
        <fullName evidence="5">Protein-S-isoprenylcysteine O-methyltransferase</fullName>
        <ecNumber evidence="5">2.1.1.100</ecNumber>
    </recommendedName>
</protein>
<evidence type="ECO:0000256" key="6">
    <source>
        <dbReference type="SAM" id="MobiDB-lite"/>
    </source>
</evidence>
<feature type="transmembrane region" description="Helical" evidence="5">
    <location>
        <begin position="194"/>
        <end position="212"/>
    </location>
</feature>
<comment type="subcellular location">
    <subcellularLocation>
        <location evidence="5">Endoplasmic reticulum membrane</location>
        <topology evidence="5">Multi-pass membrane protein</topology>
    </subcellularLocation>
    <subcellularLocation>
        <location evidence="1">Membrane</location>
        <topology evidence="1">Multi-pass membrane protein</topology>
    </subcellularLocation>
</comment>
<comment type="catalytic activity">
    <reaction evidence="5">
        <text>[protein]-C-terminal S-[(2E,6E)-farnesyl]-L-cysteine + S-adenosyl-L-methionine = [protein]-C-terminal S-[(2E,6E)-farnesyl]-L-cysteine methyl ester + S-adenosyl-L-homocysteine</text>
        <dbReference type="Rhea" id="RHEA:21672"/>
        <dbReference type="Rhea" id="RHEA-COMP:12125"/>
        <dbReference type="Rhea" id="RHEA-COMP:12126"/>
        <dbReference type="ChEBI" id="CHEBI:57856"/>
        <dbReference type="ChEBI" id="CHEBI:59789"/>
        <dbReference type="ChEBI" id="CHEBI:90510"/>
        <dbReference type="ChEBI" id="CHEBI:90511"/>
        <dbReference type="EC" id="2.1.1.100"/>
    </reaction>
</comment>
<evidence type="ECO:0000313" key="8">
    <source>
        <dbReference type="EMBL" id="TEA10769.1"/>
    </source>
</evidence>
<dbReference type="Pfam" id="PF04140">
    <property type="entry name" value="ICMT"/>
    <property type="match status" value="1"/>
</dbReference>
<feature type="region of interest" description="Disordered" evidence="6">
    <location>
        <begin position="234"/>
        <end position="264"/>
    </location>
</feature>
<organism evidence="8 9">
    <name type="scientific">Colletotrichum sidae</name>
    <dbReference type="NCBI Taxonomy" id="1347389"/>
    <lineage>
        <taxon>Eukaryota</taxon>
        <taxon>Fungi</taxon>
        <taxon>Dikarya</taxon>
        <taxon>Ascomycota</taxon>
        <taxon>Pezizomycotina</taxon>
        <taxon>Sordariomycetes</taxon>
        <taxon>Hypocreomycetidae</taxon>
        <taxon>Glomerellales</taxon>
        <taxon>Glomerellaceae</taxon>
        <taxon>Colletotrichum</taxon>
        <taxon>Colletotrichum orbiculare species complex</taxon>
    </lineage>
</organism>
<keyword evidence="3 5" id="KW-1133">Transmembrane helix</keyword>
<evidence type="ECO:0000256" key="2">
    <source>
        <dbReference type="ARBA" id="ARBA00022692"/>
    </source>
</evidence>
<feature type="transmembrane region" description="Helical" evidence="5">
    <location>
        <begin position="60"/>
        <end position="79"/>
    </location>
</feature>
<evidence type="ECO:0000256" key="7">
    <source>
        <dbReference type="SAM" id="SignalP"/>
    </source>
</evidence>
<evidence type="ECO:0000313" key="9">
    <source>
        <dbReference type="Proteomes" id="UP000295604"/>
    </source>
</evidence>
<dbReference type="GO" id="GO:0005789">
    <property type="term" value="C:endoplasmic reticulum membrane"/>
    <property type="evidence" value="ECO:0007669"/>
    <property type="project" value="UniProtKB-SubCell"/>
</dbReference>
<feature type="signal peptide" evidence="7">
    <location>
        <begin position="1"/>
        <end position="22"/>
    </location>
</feature>
<evidence type="ECO:0000256" key="3">
    <source>
        <dbReference type="ARBA" id="ARBA00022989"/>
    </source>
</evidence>